<name>A0ABR2VXS8_9FUNG</name>
<keyword evidence="9" id="KW-1185">Reference proteome</keyword>
<evidence type="ECO:0000313" key="9">
    <source>
        <dbReference type="Proteomes" id="UP001479436"/>
    </source>
</evidence>
<evidence type="ECO:0000256" key="3">
    <source>
        <dbReference type="ARBA" id="ARBA00023125"/>
    </source>
</evidence>
<keyword evidence="3" id="KW-0238">DNA-binding</keyword>
<evidence type="ECO:0000256" key="5">
    <source>
        <dbReference type="ARBA" id="ARBA00023242"/>
    </source>
</evidence>
<organism evidence="8 9">
    <name type="scientific">Basidiobolus ranarum</name>
    <dbReference type="NCBI Taxonomy" id="34480"/>
    <lineage>
        <taxon>Eukaryota</taxon>
        <taxon>Fungi</taxon>
        <taxon>Fungi incertae sedis</taxon>
        <taxon>Zoopagomycota</taxon>
        <taxon>Entomophthoromycotina</taxon>
        <taxon>Basidiobolomycetes</taxon>
        <taxon>Basidiobolales</taxon>
        <taxon>Basidiobolaceae</taxon>
        <taxon>Basidiobolus</taxon>
    </lineage>
</organism>
<dbReference type="InterPro" id="IPR001005">
    <property type="entry name" value="SANT/Myb"/>
</dbReference>
<dbReference type="PANTHER" id="PTHR21654:SF84">
    <property type="entry name" value="SI:DKEY-66I24.7"/>
    <property type="match status" value="1"/>
</dbReference>
<comment type="subcellular location">
    <subcellularLocation>
        <location evidence="1">Nucleus</location>
    </subcellularLocation>
</comment>
<protein>
    <recommendedName>
        <fullName evidence="7">Myb-like domain-containing protein</fullName>
    </recommendedName>
</protein>
<dbReference type="InterPro" id="IPR044822">
    <property type="entry name" value="Myb_DNA-bind_4"/>
</dbReference>
<dbReference type="PROSITE" id="PS50090">
    <property type="entry name" value="MYB_LIKE"/>
    <property type="match status" value="1"/>
</dbReference>
<sequence>MFRYLYSPSHLPRLKLAFRGSRAPIVQASHISSRTTWSDEEIKLLLKFYGAGIKTPEDNNRIDGRIWRDISALLEQEGIHRLASQCKSKWRRLRIHYEKAKESGIEAEDPYHDQLKQILESSTFEEQTNSQTNDDPIFSSDSENQSSNFESSSSVSEDTHIPTEIFKQSTGSYFHEAVPVTEHDLTNSDAERNNRSFLSTDNHGRYGIPHKLVELLRSQLEFQNLMYRNIVEELQTSRREEHQLRKELLAALKQVNITKAPATKSK</sequence>
<dbReference type="Proteomes" id="UP001479436">
    <property type="component" value="Unassembled WGS sequence"/>
</dbReference>
<reference evidence="8 9" key="1">
    <citation type="submission" date="2023-04" db="EMBL/GenBank/DDBJ databases">
        <title>Genome of Basidiobolus ranarum AG-B5.</title>
        <authorList>
            <person name="Stajich J.E."/>
            <person name="Carter-House D."/>
            <person name="Gryganskyi A."/>
        </authorList>
    </citation>
    <scope>NUCLEOTIDE SEQUENCE [LARGE SCALE GENOMIC DNA]</scope>
    <source>
        <strain evidence="8 9">AG-B5</strain>
    </source>
</reference>
<feature type="domain" description="Myb-like" evidence="7">
    <location>
        <begin position="34"/>
        <end position="94"/>
    </location>
</feature>
<dbReference type="EMBL" id="JASJQH010007404">
    <property type="protein sequence ID" value="KAK9709526.1"/>
    <property type="molecule type" value="Genomic_DNA"/>
</dbReference>
<evidence type="ECO:0000259" key="7">
    <source>
        <dbReference type="PROSITE" id="PS50090"/>
    </source>
</evidence>
<evidence type="ECO:0000313" key="8">
    <source>
        <dbReference type="EMBL" id="KAK9709526.1"/>
    </source>
</evidence>
<dbReference type="Pfam" id="PF13837">
    <property type="entry name" value="Myb_DNA-bind_4"/>
    <property type="match status" value="1"/>
</dbReference>
<keyword evidence="4" id="KW-0804">Transcription</keyword>
<gene>
    <name evidence="8" type="ORF">K7432_008981</name>
</gene>
<feature type="region of interest" description="Disordered" evidence="6">
    <location>
        <begin position="123"/>
        <end position="160"/>
    </location>
</feature>
<feature type="compositionally biased region" description="Polar residues" evidence="6">
    <location>
        <begin position="123"/>
        <end position="134"/>
    </location>
</feature>
<proteinExistence type="predicted"/>
<keyword evidence="2" id="KW-0805">Transcription regulation</keyword>
<accession>A0ABR2VXS8</accession>
<comment type="caution">
    <text evidence="8">The sequence shown here is derived from an EMBL/GenBank/DDBJ whole genome shotgun (WGS) entry which is preliminary data.</text>
</comment>
<evidence type="ECO:0000256" key="2">
    <source>
        <dbReference type="ARBA" id="ARBA00023015"/>
    </source>
</evidence>
<keyword evidence="5" id="KW-0539">Nucleus</keyword>
<evidence type="ECO:0000256" key="1">
    <source>
        <dbReference type="ARBA" id="ARBA00004123"/>
    </source>
</evidence>
<dbReference type="Gene3D" id="1.10.10.60">
    <property type="entry name" value="Homeodomain-like"/>
    <property type="match status" value="1"/>
</dbReference>
<dbReference type="PANTHER" id="PTHR21654">
    <property type="entry name" value="FI21293P1"/>
    <property type="match status" value="1"/>
</dbReference>
<feature type="compositionally biased region" description="Low complexity" evidence="6">
    <location>
        <begin position="138"/>
        <end position="156"/>
    </location>
</feature>
<evidence type="ECO:0000256" key="4">
    <source>
        <dbReference type="ARBA" id="ARBA00023163"/>
    </source>
</evidence>
<evidence type="ECO:0000256" key="6">
    <source>
        <dbReference type="SAM" id="MobiDB-lite"/>
    </source>
</evidence>